<dbReference type="STRING" id="1122155.SAMN02745158_04369"/>
<dbReference type="OrthoDB" id="9782626at2"/>
<organism evidence="3 4">
    <name type="scientific">Lactonifactor longoviformis DSM 17459</name>
    <dbReference type="NCBI Taxonomy" id="1122155"/>
    <lineage>
        <taxon>Bacteria</taxon>
        <taxon>Bacillati</taxon>
        <taxon>Bacillota</taxon>
        <taxon>Clostridia</taxon>
        <taxon>Eubacteriales</taxon>
        <taxon>Clostridiaceae</taxon>
        <taxon>Lactonifactor</taxon>
    </lineage>
</organism>
<dbReference type="EMBL" id="FQVI01000051">
    <property type="protein sequence ID" value="SHF60570.1"/>
    <property type="molecule type" value="Genomic_DNA"/>
</dbReference>
<dbReference type="InterPro" id="IPR013022">
    <property type="entry name" value="Xyl_isomerase-like_TIM-brl"/>
</dbReference>
<proteinExistence type="predicted"/>
<keyword evidence="4" id="KW-1185">Reference proteome</keyword>
<dbReference type="Proteomes" id="UP000184245">
    <property type="component" value="Unassembled WGS sequence"/>
</dbReference>
<dbReference type="Pfam" id="PF01261">
    <property type="entry name" value="AP_endonuc_2"/>
    <property type="match status" value="1"/>
</dbReference>
<dbReference type="PANTHER" id="PTHR43489">
    <property type="entry name" value="ISOMERASE"/>
    <property type="match status" value="1"/>
</dbReference>
<evidence type="ECO:0000313" key="4">
    <source>
        <dbReference type="Proteomes" id="UP000184245"/>
    </source>
</evidence>
<dbReference type="RefSeq" id="WP_072854868.1">
    <property type="nucleotide sequence ID" value="NZ_FQVI01000051.1"/>
</dbReference>
<dbReference type="GO" id="GO:0016853">
    <property type="term" value="F:isomerase activity"/>
    <property type="evidence" value="ECO:0007669"/>
    <property type="project" value="UniProtKB-KW"/>
</dbReference>
<evidence type="ECO:0000259" key="2">
    <source>
        <dbReference type="Pfam" id="PF01261"/>
    </source>
</evidence>
<dbReference type="InterPro" id="IPR036237">
    <property type="entry name" value="Xyl_isomerase-like_sf"/>
</dbReference>
<sequence>MFKYSYDALVYYGEKAKDSIERCARYGYDAIELCGEPEYYDVKEVNQLCRDNNIKVSSICSVYNEDRDLAHPDPAMREQALEYVKKVVDFAASIDCHMVIANPTACCKTVPLAPYEDEYKWGVEGIIKGAEYAAKAGVNLCLECWNRYETYMLNRLEQAMDMLKDVKMDNVGVMGDLFHMNIDEADIPQAIRDCGSKLTHIHFADSNRAAPSKGHLDFAPIMKALQDIKYQGYITFELLPAGADPFGTLKAGGGKEFFDEYTELAIKHIKAIEQTL</sequence>
<keyword evidence="1 3" id="KW-0413">Isomerase</keyword>
<dbReference type="AlphaFoldDB" id="A0A1M5D118"/>
<dbReference type="Gene3D" id="3.20.20.150">
    <property type="entry name" value="Divalent-metal-dependent TIM barrel enzymes"/>
    <property type="match status" value="1"/>
</dbReference>
<dbReference type="SUPFAM" id="SSF51658">
    <property type="entry name" value="Xylose isomerase-like"/>
    <property type="match status" value="1"/>
</dbReference>
<dbReference type="InterPro" id="IPR050417">
    <property type="entry name" value="Sugar_Epim/Isomerase"/>
</dbReference>
<dbReference type="PANTHER" id="PTHR43489:SF7">
    <property type="entry name" value="3-DEHYDRO-D-GULOSIDE 4-EPIMERASE-RELATED"/>
    <property type="match status" value="1"/>
</dbReference>
<name>A0A1M5D118_9CLOT</name>
<protein>
    <submittedName>
        <fullName evidence="3">Sugar phosphate isomerase/epimerase</fullName>
    </submittedName>
</protein>
<gene>
    <name evidence="3" type="ORF">SAMN02745158_04369</name>
</gene>
<accession>A0A1M5D118</accession>
<evidence type="ECO:0000256" key="1">
    <source>
        <dbReference type="ARBA" id="ARBA00023235"/>
    </source>
</evidence>
<evidence type="ECO:0000313" key="3">
    <source>
        <dbReference type="EMBL" id="SHF60570.1"/>
    </source>
</evidence>
<feature type="domain" description="Xylose isomerase-like TIM barrel" evidence="2">
    <location>
        <begin position="20"/>
        <end position="239"/>
    </location>
</feature>
<reference evidence="3 4" key="1">
    <citation type="submission" date="2016-11" db="EMBL/GenBank/DDBJ databases">
        <authorList>
            <person name="Jaros S."/>
            <person name="Januszkiewicz K."/>
            <person name="Wedrychowicz H."/>
        </authorList>
    </citation>
    <scope>NUCLEOTIDE SEQUENCE [LARGE SCALE GENOMIC DNA]</scope>
    <source>
        <strain evidence="3 4">DSM 17459</strain>
    </source>
</reference>